<reference evidence="2" key="1">
    <citation type="submission" date="2021-01" db="UniProtKB">
        <authorList>
            <consortium name="EnsemblPlants"/>
        </authorList>
    </citation>
    <scope>IDENTIFICATION</scope>
</reference>
<feature type="region of interest" description="Disordered" evidence="1">
    <location>
        <begin position="122"/>
        <end position="210"/>
    </location>
</feature>
<sequence>MCKDSSSLSAEHVRSNAAGTMTQESRAREARGAELRRGPGLEAISKLQLSLYKAQIPRQRTHALEFNRRRRPIRPCLVIKGQAPTSILLGEAQLRWGGGALDDCVAASRKAFIRPLRGTRTLATSRGSQSGDRTCKKSNETKSGLPTRIGVLRSRRPTQLVHNQNHRPKGNPNSRNSSGAQRSATGRTRRLTGTTNQIWAFGQTGERGMG</sequence>
<evidence type="ECO:0000313" key="3">
    <source>
        <dbReference type="Proteomes" id="UP000594263"/>
    </source>
</evidence>
<keyword evidence="3" id="KW-1185">Reference proteome</keyword>
<feature type="compositionally biased region" description="Polar residues" evidence="1">
    <location>
        <begin position="171"/>
        <end position="184"/>
    </location>
</feature>
<protein>
    <submittedName>
        <fullName evidence="2">Uncharacterized protein</fullName>
    </submittedName>
</protein>
<proteinExistence type="predicted"/>
<name>A0A7N0T424_KALFE</name>
<dbReference type="AlphaFoldDB" id="A0A7N0T424"/>
<evidence type="ECO:0000256" key="1">
    <source>
        <dbReference type="SAM" id="MobiDB-lite"/>
    </source>
</evidence>
<dbReference type="Gramene" id="Kaladp0021s0015.1.v1.1">
    <property type="protein sequence ID" value="Kaladp0021s0015.1.v1.1.CDS.1"/>
    <property type="gene ID" value="Kaladp0021s0015.v1.1"/>
</dbReference>
<accession>A0A7N0T424</accession>
<feature type="compositionally biased region" description="Basic and acidic residues" evidence="1">
    <location>
        <begin position="25"/>
        <end position="37"/>
    </location>
</feature>
<evidence type="ECO:0000313" key="2">
    <source>
        <dbReference type="EnsemblPlants" id="Kaladp0021s0015.1.v1.1.CDS.1"/>
    </source>
</evidence>
<dbReference type="EnsemblPlants" id="Kaladp0021s0015.1.v1.1">
    <property type="protein sequence ID" value="Kaladp0021s0015.1.v1.1.CDS.1"/>
    <property type="gene ID" value="Kaladp0021s0015.v1.1"/>
</dbReference>
<feature type="compositionally biased region" description="Polar residues" evidence="1">
    <location>
        <begin position="122"/>
        <end position="132"/>
    </location>
</feature>
<feature type="region of interest" description="Disordered" evidence="1">
    <location>
        <begin position="1"/>
        <end position="37"/>
    </location>
</feature>
<organism evidence="2 3">
    <name type="scientific">Kalanchoe fedtschenkoi</name>
    <name type="common">Lavender scallops</name>
    <name type="synonym">South American air plant</name>
    <dbReference type="NCBI Taxonomy" id="63787"/>
    <lineage>
        <taxon>Eukaryota</taxon>
        <taxon>Viridiplantae</taxon>
        <taxon>Streptophyta</taxon>
        <taxon>Embryophyta</taxon>
        <taxon>Tracheophyta</taxon>
        <taxon>Spermatophyta</taxon>
        <taxon>Magnoliopsida</taxon>
        <taxon>eudicotyledons</taxon>
        <taxon>Gunneridae</taxon>
        <taxon>Pentapetalae</taxon>
        <taxon>Saxifragales</taxon>
        <taxon>Crassulaceae</taxon>
        <taxon>Kalanchoe</taxon>
    </lineage>
</organism>
<dbReference type="Proteomes" id="UP000594263">
    <property type="component" value="Unplaced"/>
</dbReference>